<dbReference type="InterPro" id="IPR001205">
    <property type="entry name" value="RNA-dir_pol_C"/>
</dbReference>
<evidence type="ECO:0000256" key="3">
    <source>
        <dbReference type="ARBA" id="ARBA00022695"/>
    </source>
</evidence>
<keyword evidence="4" id="KW-0693">Viral RNA replication</keyword>
<evidence type="ECO:0000259" key="5">
    <source>
        <dbReference type="Pfam" id="PF00680"/>
    </source>
</evidence>
<dbReference type="Pfam" id="PF00680">
    <property type="entry name" value="RdRP_1"/>
    <property type="match status" value="1"/>
</dbReference>
<reference evidence="6" key="1">
    <citation type="journal article" date="2009" name="J. Gen. Virol.">
        <title>Molecular characterization of full-length genomic segment 2 of a bovine picobirnavirus (PBV) strain: evidence for high genetic diversity with genogroup I PBVs.</title>
        <authorList>
            <person name="Ghosh S."/>
            <person name="Kobayashi N."/>
            <person name="Nagashima S."/>
            <person name="Naik T.N."/>
        </authorList>
    </citation>
    <scope>NUCLEOTIDE SEQUENCE</scope>
    <source>
        <strain evidence="6">RUBV-P</strain>
    </source>
</reference>
<keyword evidence="1 6" id="KW-0696">RNA-directed RNA polymerase</keyword>
<feature type="domain" description="RNA-directed RNA polymerase C-terminal" evidence="5">
    <location>
        <begin position="125"/>
        <end position="424"/>
    </location>
</feature>
<proteinExistence type="predicted"/>
<keyword evidence="2" id="KW-0808">Transferase</keyword>
<evidence type="ECO:0000256" key="4">
    <source>
        <dbReference type="ARBA" id="ARBA00022953"/>
    </source>
</evidence>
<dbReference type="GO" id="GO:0003723">
    <property type="term" value="F:RNA binding"/>
    <property type="evidence" value="ECO:0007669"/>
    <property type="project" value="InterPro"/>
</dbReference>
<accession>C7DTL0</accession>
<dbReference type="InterPro" id="IPR043502">
    <property type="entry name" value="DNA/RNA_pol_sf"/>
</dbReference>
<evidence type="ECO:0000256" key="2">
    <source>
        <dbReference type="ARBA" id="ARBA00022679"/>
    </source>
</evidence>
<name>C7DTL0_9VIRU</name>
<evidence type="ECO:0000256" key="1">
    <source>
        <dbReference type="ARBA" id="ARBA00022484"/>
    </source>
</evidence>
<dbReference type="SUPFAM" id="SSF56672">
    <property type="entry name" value="DNA/RNA polymerases"/>
    <property type="match status" value="1"/>
</dbReference>
<dbReference type="GO" id="GO:0003968">
    <property type="term" value="F:RNA-directed RNA polymerase activity"/>
    <property type="evidence" value="ECO:0007669"/>
    <property type="project" value="UniProtKB-KW"/>
</dbReference>
<sequence>MSNSSQSVFDALKQSEFGIEVPYYNYFSEDARPGLSSYLDKTIRGNSDVVRTPFAKSKEQDEVLDEWSIHLKKLEKEWPSLIEFENDLRSKVGPLSVQAPLIDRLESIESYFTDVSLPQDPIDQDAIRCVLREFHTIQGIRVRTGQRTVNRMKLSTSSGNPFFTKRRNVVDQTVPVTVSTDYLRVKQSLTNHHNIWDAAAIIGWRGQEGGPNKSDVKQRVVWMFPFGVNIAELSVYQPLIERCQDKNLIAPWIGLSAVDRRITQLFETKRPEDYVICTDFTKFDQHFNRACQNAAYDILSRLLSHSAQEERWLEEVFPAKYNIPLICALTDDKLLCMSGEHGMASGSGGTNADETLTHRALQYEAALWRRTNLNQNSMCLGDDGVLTFPGIQVEDVVQAYTSHGLEMNETKQYVSKHDCVFLRRWHHEDYQIAGECVGVYSTYRALGRLMYQERFYDPEVWGPKMVALRQLSILENCKYHPLRDEFAKFCMKRDKYRLGIDIPGFLEDIGRIASEATNLLPGFMSYTQQLDAEGNGDSYGIENWWIVQFLKSQR</sequence>
<protein>
    <submittedName>
        <fullName evidence="6">RNA-dependent RNA polymerase</fullName>
    </submittedName>
</protein>
<dbReference type="EMBL" id="GQ221268">
    <property type="protein sequence ID" value="ACT64131.1"/>
    <property type="molecule type" value="Genomic_RNA"/>
</dbReference>
<keyword evidence="3" id="KW-0548">Nucleotidyltransferase</keyword>
<organism evidence="6">
    <name type="scientific">Picobirnavirus bovine/RUBV-P/IND/2005</name>
    <dbReference type="NCBI Taxonomy" id="658402"/>
    <lineage>
        <taxon>Viruses</taxon>
        <taxon>Riboviria</taxon>
        <taxon>Orthornavirae</taxon>
        <taxon>Pisuviricota</taxon>
        <taxon>Duplopiviricetes</taxon>
        <taxon>Durnavirales</taxon>
        <taxon>Picobirnaviridae</taxon>
        <taxon>Orthopicobirnavirus</taxon>
    </lineage>
</organism>
<dbReference type="GO" id="GO:0006351">
    <property type="term" value="P:DNA-templated transcription"/>
    <property type="evidence" value="ECO:0007669"/>
    <property type="project" value="InterPro"/>
</dbReference>
<dbReference type="CDD" id="cd23185">
    <property type="entry name" value="dsRNAv_Picobirnaviridae_RdRp"/>
    <property type="match status" value="1"/>
</dbReference>
<evidence type="ECO:0000313" key="6">
    <source>
        <dbReference type="EMBL" id="ACT64131.1"/>
    </source>
</evidence>